<feature type="compositionally biased region" description="Polar residues" evidence="1">
    <location>
        <begin position="420"/>
        <end position="435"/>
    </location>
</feature>
<evidence type="ECO:0000313" key="3">
    <source>
        <dbReference type="Proteomes" id="UP000054771"/>
    </source>
</evidence>
<keyword evidence="3" id="KW-1185">Reference proteome</keyword>
<dbReference type="OMA" id="RQYKQCA"/>
<name>A0A0U5GHR5_ASPCI</name>
<protein>
    <submittedName>
        <fullName evidence="2">Uncharacterized protein</fullName>
    </submittedName>
</protein>
<feature type="compositionally biased region" description="Low complexity" evidence="1">
    <location>
        <begin position="173"/>
        <end position="194"/>
    </location>
</feature>
<sequence length="507" mass="55240">MASIAAKTSIFETSCPLTGNPSSLVQWKQTLQEIKLLYMQRQYKRCVARSSSIFSSATEPIHPVHKIFLYFYTAICYEAMGRYAHDYSRNKIPLLQSALDCFVTCLGVLRDDITVLEKLSVGKDPKPGILGSEAKINPSEEIREDNLMARDAFKLQAEIESFSVSFTSTGIASLSPSPSPLSSAASRSTSPTESIVSSITDIIDKTLGCPEEDPFLSDSDSDNPNDSGKVNKFGDSVGDGKPLLSGSDSPENEPRLMPSPLYVRKSAAQPRPLVLPSLDTENRNGASKDKARDRVKRSSRPPPIPLPIKLGVDPETNKSLKKRSSYGYSFPGLNPTSRPLPTPPAPPSDTALSAQRHSSTLTFLNTQITSSIASLNKALKSTAALQHSRAMLRRNRGLRRSVSFWSFSPVKHGHAVGSSEGLSSPCNEQSPSESPSALFLKNRSTPEVSSSSSAVRHGHESVQDRIARLRAEGWETVGLKNPTRGWKGTEYYQSFCGAVLDELYLDA</sequence>
<feature type="region of interest" description="Disordered" evidence="1">
    <location>
        <begin position="173"/>
        <end position="356"/>
    </location>
</feature>
<dbReference type="OrthoDB" id="3641178at2759"/>
<dbReference type="AlphaFoldDB" id="A0A0U5GHR5"/>
<feature type="compositionally biased region" description="Pro residues" evidence="1">
    <location>
        <begin position="338"/>
        <end position="347"/>
    </location>
</feature>
<proteinExistence type="predicted"/>
<organism evidence="2 3">
    <name type="scientific">Aspergillus calidoustus</name>
    <dbReference type="NCBI Taxonomy" id="454130"/>
    <lineage>
        <taxon>Eukaryota</taxon>
        <taxon>Fungi</taxon>
        <taxon>Dikarya</taxon>
        <taxon>Ascomycota</taxon>
        <taxon>Pezizomycotina</taxon>
        <taxon>Eurotiomycetes</taxon>
        <taxon>Eurotiomycetidae</taxon>
        <taxon>Eurotiales</taxon>
        <taxon>Aspergillaceae</taxon>
        <taxon>Aspergillus</taxon>
        <taxon>Aspergillus subgen. Nidulantes</taxon>
    </lineage>
</organism>
<evidence type="ECO:0000256" key="1">
    <source>
        <dbReference type="SAM" id="MobiDB-lite"/>
    </source>
</evidence>
<feature type="region of interest" description="Disordered" evidence="1">
    <location>
        <begin position="416"/>
        <end position="438"/>
    </location>
</feature>
<feature type="compositionally biased region" description="Basic and acidic residues" evidence="1">
    <location>
        <begin position="280"/>
        <end position="292"/>
    </location>
</feature>
<dbReference type="Proteomes" id="UP000054771">
    <property type="component" value="Unassembled WGS sequence"/>
</dbReference>
<feature type="compositionally biased region" description="Acidic residues" evidence="1">
    <location>
        <begin position="210"/>
        <end position="223"/>
    </location>
</feature>
<accession>A0A0U5GHR5</accession>
<evidence type="ECO:0000313" key="2">
    <source>
        <dbReference type="EMBL" id="CEL09407.1"/>
    </source>
</evidence>
<dbReference type="EMBL" id="CDMC01000014">
    <property type="protein sequence ID" value="CEL09407.1"/>
    <property type="molecule type" value="Genomic_DNA"/>
</dbReference>
<gene>
    <name evidence="2" type="ORF">ASPCAL12543</name>
</gene>
<reference evidence="3" key="1">
    <citation type="journal article" date="2016" name="Genome Announc.">
        <title>Draft genome sequences of fungus Aspergillus calidoustus.</title>
        <authorList>
            <person name="Horn F."/>
            <person name="Linde J."/>
            <person name="Mattern D.J."/>
            <person name="Walther G."/>
            <person name="Guthke R."/>
            <person name="Scherlach K."/>
            <person name="Martin K."/>
            <person name="Brakhage A.A."/>
            <person name="Petzke L."/>
            <person name="Valiante V."/>
        </authorList>
    </citation>
    <scope>NUCLEOTIDE SEQUENCE [LARGE SCALE GENOMIC DNA]</scope>
    <source>
        <strain evidence="3">SF006504</strain>
    </source>
</reference>